<sequence>MEIIHKNLVFPNKKFKNDHDALSFLALEVENAGYARSTYKDAVLAREKIFPTGLPTGKINVAIPHADSEHVITSTLAVMTLKEPVDFHNMGEPKSTLPVSIVIMMAIAEPKGQLSMLQKIMGIVQDSQHLKQLMKYTTAEELFADLNQIFQEVHI</sequence>
<dbReference type="InterPro" id="IPR002178">
    <property type="entry name" value="PTS_EIIA_type-2_dom"/>
</dbReference>
<dbReference type="SUPFAM" id="SSF55804">
    <property type="entry name" value="Phoshotransferase/anion transport protein"/>
    <property type="match status" value="1"/>
</dbReference>
<dbReference type="PANTHER" id="PTHR47738">
    <property type="entry name" value="PTS SYSTEM FRUCTOSE-LIKE EIIA COMPONENT-RELATED"/>
    <property type="match status" value="1"/>
</dbReference>
<dbReference type="InterPro" id="IPR051541">
    <property type="entry name" value="PTS_SugarTrans_NitroReg"/>
</dbReference>
<reference evidence="2" key="1">
    <citation type="submission" date="2021-09" db="EMBL/GenBank/DDBJ databases">
        <title>Lactobacillus species from Apis mellifera, Switzerland.</title>
        <authorList>
            <person name="Pfister J."/>
            <person name="Brown A."/>
            <person name="Neumann P."/>
            <person name="Collaud A."/>
            <person name="Retschnig G."/>
            <person name="Perreten V."/>
        </authorList>
    </citation>
    <scope>NUCLEOTIDE SEQUENCE</scope>
    <source>
        <strain evidence="2">IBH002</strain>
    </source>
</reference>
<gene>
    <name evidence="2" type="ORF">LDX53_02020</name>
</gene>
<keyword evidence="2" id="KW-0813">Transport</keyword>
<dbReference type="CDD" id="cd00211">
    <property type="entry name" value="PTS_IIA_fru"/>
    <property type="match status" value="1"/>
</dbReference>
<dbReference type="RefSeq" id="WP_052727761.1">
    <property type="nucleotide sequence ID" value="NZ_CP084389.1"/>
</dbReference>
<evidence type="ECO:0000313" key="2">
    <source>
        <dbReference type="EMBL" id="UZX30031.1"/>
    </source>
</evidence>
<dbReference type="Pfam" id="PF00359">
    <property type="entry name" value="PTS_EIIA_2"/>
    <property type="match status" value="1"/>
</dbReference>
<evidence type="ECO:0000259" key="1">
    <source>
        <dbReference type="PROSITE" id="PS51094"/>
    </source>
</evidence>
<organism evidence="2 3">
    <name type="scientific">Lactobacillus helsingborgensis</name>
    <dbReference type="NCBI Taxonomy" id="1218494"/>
    <lineage>
        <taxon>Bacteria</taxon>
        <taxon>Bacillati</taxon>
        <taxon>Bacillota</taxon>
        <taxon>Bacilli</taxon>
        <taxon>Lactobacillales</taxon>
        <taxon>Lactobacillaceae</taxon>
        <taxon>Lactobacillus</taxon>
    </lineage>
</organism>
<dbReference type="EMBL" id="CP084389">
    <property type="protein sequence ID" value="UZX30031.1"/>
    <property type="molecule type" value="Genomic_DNA"/>
</dbReference>
<feature type="domain" description="PTS EIIA type-2" evidence="1">
    <location>
        <begin position="2"/>
        <end position="149"/>
    </location>
</feature>
<dbReference type="PANTHER" id="PTHR47738:SF3">
    <property type="entry name" value="PHOSPHOTRANSFERASE SYSTEM MANNITOL_FRUCTOSE-SPECIFIC IIA DOMAIN CONTAINING PROTEIN"/>
    <property type="match status" value="1"/>
</dbReference>
<keyword evidence="3" id="KW-1185">Reference proteome</keyword>
<dbReference type="Proteomes" id="UP001164557">
    <property type="component" value="Chromosome"/>
</dbReference>
<name>A0AA47B4K3_9LACO</name>
<dbReference type="AlphaFoldDB" id="A0AA47B4K3"/>
<dbReference type="InterPro" id="IPR016152">
    <property type="entry name" value="PTrfase/Anion_transptr"/>
</dbReference>
<protein>
    <submittedName>
        <fullName evidence="2">PTS sugar transporter subunit IIA</fullName>
    </submittedName>
</protein>
<dbReference type="PROSITE" id="PS51094">
    <property type="entry name" value="PTS_EIIA_TYPE_2"/>
    <property type="match status" value="1"/>
</dbReference>
<proteinExistence type="predicted"/>
<accession>A0AA47B4K3</accession>
<dbReference type="Gene3D" id="3.40.930.10">
    <property type="entry name" value="Mannitol-specific EII, Chain A"/>
    <property type="match status" value="1"/>
</dbReference>
<keyword evidence="2" id="KW-0762">Sugar transport</keyword>
<evidence type="ECO:0000313" key="3">
    <source>
        <dbReference type="Proteomes" id="UP001164557"/>
    </source>
</evidence>